<dbReference type="Gene3D" id="1.10.238.10">
    <property type="entry name" value="EF-hand"/>
    <property type="match status" value="2"/>
</dbReference>
<dbReference type="InterPro" id="IPR050230">
    <property type="entry name" value="CALM/Myosin/TropC-like"/>
</dbReference>
<dbReference type="InterPro" id="IPR011992">
    <property type="entry name" value="EF-hand-dom_pair"/>
</dbReference>
<gene>
    <name evidence="3" type="ORF">CDAUBV1_LOCUS14337</name>
</gene>
<dbReference type="Proteomes" id="UP001497525">
    <property type="component" value="Unassembled WGS sequence"/>
</dbReference>
<dbReference type="SUPFAM" id="SSF47473">
    <property type="entry name" value="EF-hand"/>
    <property type="match status" value="1"/>
</dbReference>
<evidence type="ECO:0000259" key="2">
    <source>
        <dbReference type="PROSITE" id="PS50222"/>
    </source>
</evidence>
<dbReference type="AlphaFoldDB" id="A0AAV2TST6"/>
<organism evidence="3 4">
    <name type="scientific">Calicophoron daubneyi</name>
    <name type="common">Rumen fluke</name>
    <name type="synonym">Paramphistomum daubneyi</name>
    <dbReference type="NCBI Taxonomy" id="300641"/>
    <lineage>
        <taxon>Eukaryota</taxon>
        <taxon>Metazoa</taxon>
        <taxon>Spiralia</taxon>
        <taxon>Lophotrochozoa</taxon>
        <taxon>Platyhelminthes</taxon>
        <taxon>Trematoda</taxon>
        <taxon>Digenea</taxon>
        <taxon>Plagiorchiida</taxon>
        <taxon>Pronocephalata</taxon>
        <taxon>Paramphistomoidea</taxon>
        <taxon>Paramphistomidae</taxon>
        <taxon>Calicophoron</taxon>
    </lineage>
</organism>
<dbReference type="InterPro" id="IPR002048">
    <property type="entry name" value="EF_hand_dom"/>
</dbReference>
<accession>A0AAV2TST6</accession>
<evidence type="ECO:0000313" key="3">
    <source>
        <dbReference type="EMBL" id="CAL5139309.1"/>
    </source>
</evidence>
<keyword evidence="1" id="KW-0677">Repeat</keyword>
<proteinExistence type="predicted"/>
<dbReference type="PANTHER" id="PTHR23048">
    <property type="entry name" value="MYOSIN LIGHT CHAIN 1, 3"/>
    <property type="match status" value="1"/>
</dbReference>
<dbReference type="EMBL" id="CAXLJL010000600">
    <property type="protein sequence ID" value="CAL5139309.1"/>
    <property type="molecule type" value="Genomic_DNA"/>
</dbReference>
<dbReference type="GO" id="GO:0016460">
    <property type="term" value="C:myosin II complex"/>
    <property type="evidence" value="ECO:0007669"/>
    <property type="project" value="TreeGrafter"/>
</dbReference>
<evidence type="ECO:0000256" key="1">
    <source>
        <dbReference type="ARBA" id="ARBA00022737"/>
    </source>
</evidence>
<protein>
    <recommendedName>
        <fullName evidence="2">EF-hand domain-containing protein</fullName>
    </recommendedName>
</protein>
<evidence type="ECO:0000313" key="4">
    <source>
        <dbReference type="Proteomes" id="UP001497525"/>
    </source>
</evidence>
<comment type="caution">
    <text evidence="3">The sequence shown here is derived from an EMBL/GenBank/DDBJ whole genome shotgun (WGS) entry which is preliminary data.</text>
</comment>
<name>A0AAV2TST6_CALDB</name>
<feature type="domain" description="EF-hand" evidence="2">
    <location>
        <begin position="84"/>
        <end position="119"/>
    </location>
</feature>
<dbReference type="PANTHER" id="PTHR23048:SF0">
    <property type="entry name" value="CALMODULIN LIKE 3"/>
    <property type="match status" value="1"/>
</dbReference>
<dbReference type="GO" id="GO:0005509">
    <property type="term" value="F:calcium ion binding"/>
    <property type="evidence" value="ECO:0007669"/>
    <property type="project" value="InterPro"/>
</dbReference>
<dbReference type="PROSITE" id="PS50222">
    <property type="entry name" value="EF_HAND_2"/>
    <property type="match status" value="1"/>
</dbReference>
<sequence>MKLEEINEIDMRKIMDAIKYFDGKEQGFIPTRSLGHLMRFLNLIPSNKEVEDLARRLDPHKTGKIENIFLPAAIAENWPASPNEILQRVWDAFTIFDPAQKGKITIDQFKNILLTIGEEPIPEQEVRNIIKEYGDLEHGVVEYSAVVHEWTS</sequence>
<reference evidence="3" key="1">
    <citation type="submission" date="2024-06" db="EMBL/GenBank/DDBJ databases">
        <authorList>
            <person name="Liu X."/>
            <person name="Lenzi L."/>
            <person name="Haldenby T S."/>
            <person name="Uol C."/>
        </authorList>
    </citation>
    <scope>NUCLEOTIDE SEQUENCE</scope>
</reference>